<dbReference type="Gene3D" id="3.40.50.300">
    <property type="entry name" value="P-loop containing nucleotide triphosphate hydrolases"/>
    <property type="match status" value="1"/>
</dbReference>
<reference evidence="3 4" key="1">
    <citation type="submission" date="2016-11" db="EMBL/GenBank/DDBJ databases">
        <authorList>
            <person name="Varghese N."/>
            <person name="Submissions S."/>
        </authorList>
    </citation>
    <scope>NUCLEOTIDE SEQUENCE [LARGE SCALE GENOMIC DNA]</scope>
    <source>
        <strain evidence="3 4">DSM 29620</strain>
    </source>
</reference>
<accession>A0A1H0NES9</accession>
<dbReference type="SUPFAM" id="SSF53335">
    <property type="entry name" value="S-adenosyl-L-methionine-dependent methyltransferases"/>
    <property type="match status" value="1"/>
</dbReference>
<dbReference type="Pfam" id="PF13872">
    <property type="entry name" value="AAA_34"/>
    <property type="match status" value="1"/>
</dbReference>
<name>A0A1H0NES9_9RHOB</name>
<dbReference type="InterPro" id="IPR014001">
    <property type="entry name" value="Helicase_ATP-bd"/>
</dbReference>
<dbReference type="Gene3D" id="3.40.50.150">
    <property type="entry name" value="Vaccinia Virus protein VP39"/>
    <property type="match status" value="1"/>
</dbReference>
<dbReference type="OrthoDB" id="270332at2"/>
<dbReference type="InterPro" id="IPR027417">
    <property type="entry name" value="P-loop_NTPase"/>
</dbReference>
<protein>
    <submittedName>
        <fullName evidence="3">C-terminal domain on Strawberry notch homologue</fullName>
    </submittedName>
</protein>
<sequence>MNISSPVTGPVTQPAPAILAAANLLLPHLERGQRVEAAILRDAMESAFGASDASGTWDWKLAYEACEVATVLFLRKYGKALFRKAGSPVSRLDPLAKIAGLLPTQTRRSEESQSFQQFSTPLPLGFAALIAATITPDDVVLEPSAGTGLMAILAQAVGASLILNELAETRADLLSSLFPVCPVTRFDAAQIDDHLAPEAVPSVVLMNPPFSVMANVEGRMADAALRHVASALARLVPGGRLVTITGANFGPEAPAWRDAFMRLQNRGRVVFTAAIDGAVFAKHGTSIDTRLTVIDKLPADDPSCFPASKGIAPDVATLLGWIKSQVPPRLPVSLPKVASPVPAAAPKTVRGYLARAAASQPAAAPASDPEGVELEYETVDWAPPEGARLSDAIYEEYALQSLRIPGAEPHPTRLVQSAAMASVAPPKPSYRPMLPADIRTRLSDAQLETVIYAGEAHADHLAGAWTVDEHFDSVRAAAEDAAGAVRFRRGFMLGDGTGAGKGRQSAAIILDNWLRGRRKAIWISKSDKLIEDAQRDWSALGMERLLVTPLSRFPQGAKIMLTEGILFTTYATLRSDDRGEKVSRVKQIVEWLGRDFDGVIIFDESHAMQNAGGGKGERGDVAASQQGRAGLRLQHALPDARVVYVSATGATTVHNLAYAQRLGLWGGEDFPFATRAEFVEAIEAGGVAAMEVLARDLRSLGLYTARSLSYDGVEYELVEHKLTDEQRRIYDAYAAAFAVIHGNLDAAMEAANITGSEGTLNRQAKSAARSAFESTKQRFFGHLLTSMKTPTLIRSIDADLEAGHAAVIQIVSTGEALMERRLAEIPTDEWNDVSVDVTPREYVGSYLQHSFPVQLYEPFTDSEGNLSSRPVFRDGQPVESREAVARRDEMLEQLGLLPPVPGALDQVVQRFGTDVVAEVTGRSRRIVRKGEGASARLAVESRAPSSNLAETSAFMDDQNRILVFSDAGGTGRSYHADLSARNQRLRVHYLLEPGWKADAAIQGLGRTNRTNQAQPPLFRPIATDVKAEKRFLSTIARRLDTLGAITRGQRQTGGQGLFRPEDNLESAYARDALRQLYLLIVRGKVEGCSLERFESATGLKLMDTNGIKDDLPPITTFLNRLLALTIELQGILFSAFEQLLQARIDGAIASGTYDMGLETLRAESFIVTDRQVIHTHPGTGAETRLLTLTERKRNQPVTLDAALAELDDPRAKLLVNERSGRAAVQIPTTSVMLDDGEIERRVRLIRPMEAMNMPVRAMGETHWVEAECAAFASAWQAELDEVPEFTDSILHMVTGLLLPIWKRLPQDSSRVYRLQTDEGERIIGRRVSSAWATNASTSGVTSSLTPDAAYAALIEGRTILDLTEGLQLRRVRVMGANRIELTGFTDTMRDRLRTYGLFSEIISWKLRFFVPVDASGPEIIGKLLDRFPVERISERGAA</sequence>
<dbReference type="InterPro" id="IPR039187">
    <property type="entry name" value="SNO_AAA"/>
</dbReference>
<dbReference type="SUPFAM" id="SSF52540">
    <property type="entry name" value="P-loop containing nucleoside triphosphate hydrolases"/>
    <property type="match status" value="1"/>
</dbReference>
<dbReference type="InterPro" id="IPR029063">
    <property type="entry name" value="SAM-dependent_MTases_sf"/>
</dbReference>
<dbReference type="PROSITE" id="PS51192">
    <property type="entry name" value="HELICASE_ATP_BIND_1"/>
    <property type="match status" value="1"/>
</dbReference>
<dbReference type="Pfam" id="PF13871">
    <property type="entry name" value="Helicase_C_4"/>
    <property type="match status" value="1"/>
</dbReference>
<evidence type="ECO:0000313" key="4">
    <source>
        <dbReference type="Proteomes" id="UP000324252"/>
    </source>
</evidence>
<keyword evidence="4" id="KW-1185">Reference proteome</keyword>
<dbReference type="RefSeq" id="WP_149789630.1">
    <property type="nucleotide sequence ID" value="NZ_FNIO01000013.1"/>
</dbReference>
<evidence type="ECO:0000313" key="3">
    <source>
        <dbReference type="EMBL" id="SHK90151.1"/>
    </source>
</evidence>
<proteinExistence type="inferred from homology"/>
<gene>
    <name evidence="3" type="ORF">SAMN05444142_11273</name>
</gene>
<dbReference type="GO" id="GO:0006355">
    <property type="term" value="P:regulation of DNA-templated transcription"/>
    <property type="evidence" value="ECO:0007669"/>
    <property type="project" value="InterPro"/>
</dbReference>
<organism evidence="3 4">
    <name type="scientific">Lutimaribacter pacificus</name>
    <dbReference type="NCBI Taxonomy" id="391948"/>
    <lineage>
        <taxon>Bacteria</taxon>
        <taxon>Pseudomonadati</taxon>
        <taxon>Pseudomonadota</taxon>
        <taxon>Alphaproteobacteria</taxon>
        <taxon>Rhodobacterales</taxon>
        <taxon>Roseobacteraceae</taxon>
        <taxon>Lutimaribacter</taxon>
    </lineage>
</organism>
<feature type="domain" description="Helicase ATP-binding" evidence="2">
    <location>
        <begin position="482"/>
        <end position="648"/>
    </location>
</feature>
<evidence type="ECO:0000256" key="1">
    <source>
        <dbReference type="ARBA" id="ARBA00006992"/>
    </source>
</evidence>
<evidence type="ECO:0000259" key="2">
    <source>
        <dbReference type="PROSITE" id="PS51192"/>
    </source>
</evidence>
<comment type="similarity">
    <text evidence="1">Belongs to the SBNO family.</text>
</comment>
<dbReference type="Proteomes" id="UP000324252">
    <property type="component" value="Unassembled WGS sequence"/>
</dbReference>
<dbReference type="PANTHER" id="PTHR12706">
    <property type="entry name" value="STRAWBERRY NOTCH-RELATED"/>
    <property type="match status" value="1"/>
</dbReference>
<dbReference type="InterPro" id="IPR026741">
    <property type="entry name" value="SNO"/>
</dbReference>
<dbReference type="PANTHER" id="PTHR12706:SF30">
    <property type="entry name" value="PROTEIN STRAWBERRY NOTCH-RELATED"/>
    <property type="match status" value="1"/>
</dbReference>
<dbReference type="InterPro" id="IPR026937">
    <property type="entry name" value="SBNO_Helicase_C_dom"/>
</dbReference>
<dbReference type="EMBL" id="FQZZ01000012">
    <property type="protein sequence ID" value="SHK90151.1"/>
    <property type="molecule type" value="Genomic_DNA"/>
</dbReference>